<dbReference type="Proteomes" id="UP000647241">
    <property type="component" value="Unassembled WGS sequence"/>
</dbReference>
<dbReference type="PANTHER" id="PTHR43667">
    <property type="entry name" value="CYCLOPROPANE-FATTY-ACYL-PHOSPHOLIPID SYNTHASE"/>
    <property type="match status" value="1"/>
</dbReference>
<dbReference type="InterPro" id="IPR050723">
    <property type="entry name" value="CFA/CMAS"/>
</dbReference>
<dbReference type="GO" id="GO:0008610">
    <property type="term" value="P:lipid biosynthetic process"/>
    <property type="evidence" value="ECO:0007669"/>
    <property type="project" value="InterPro"/>
</dbReference>
<dbReference type="GO" id="GO:0032259">
    <property type="term" value="P:methylation"/>
    <property type="evidence" value="ECO:0007669"/>
    <property type="project" value="UniProtKB-KW"/>
</dbReference>
<dbReference type="InterPro" id="IPR029063">
    <property type="entry name" value="SAM-dependent_MTases_sf"/>
</dbReference>
<evidence type="ECO:0000256" key="3">
    <source>
        <dbReference type="ARBA" id="ARBA00022679"/>
    </source>
</evidence>
<evidence type="ECO:0000256" key="4">
    <source>
        <dbReference type="ARBA" id="ARBA00022691"/>
    </source>
</evidence>
<dbReference type="GO" id="GO:0008168">
    <property type="term" value="F:methyltransferase activity"/>
    <property type="evidence" value="ECO:0007669"/>
    <property type="project" value="UniProtKB-KW"/>
</dbReference>
<feature type="domain" description="DUF7884" evidence="6">
    <location>
        <begin position="42"/>
        <end position="105"/>
    </location>
</feature>
<gene>
    <name evidence="7" type="ORF">GCM10011585_27430</name>
</gene>
<evidence type="ECO:0000313" key="7">
    <source>
        <dbReference type="EMBL" id="GGG82383.1"/>
    </source>
</evidence>
<comment type="caution">
    <text evidence="7">The sequence shown here is derived from an EMBL/GenBank/DDBJ whole genome shotgun (WGS) entry which is preliminary data.</text>
</comment>
<dbReference type="InterPro" id="IPR003333">
    <property type="entry name" value="CMAS"/>
</dbReference>
<comment type="similarity">
    <text evidence="1">Belongs to the CFA/CMAS family.</text>
</comment>
<dbReference type="PANTHER" id="PTHR43667:SF1">
    <property type="entry name" value="CYCLOPROPANE-FATTY-ACYL-PHOSPHOLIPID SYNTHASE"/>
    <property type="match status" value="1"/>
</dbReference>
<dbReference type="AlphaFoldDB" id="A0A917HKI8"/>
<organism evidence="7 8">
    <name type="scientific">Edaphobacter dinghuensis</name>
    <dbReference type="NCBI Taxonomy" id="1560005"/>
    <lineage>
        <taxon>Bacteria</taxon>
        <taxon>Pseudomonadati</taxon>
        <taxon>Acidobacteriota</taxon>
        <taxon>Terriglobia</taxon>
        <taxon>Terriglobales</taxon>
        <taxon>Acidobacteriaceae</taxon>
        <taxon>Edaphobacter</taxon>
    </lineage>
</organism>
<dbReference type="RefSeq" id="WP_188554761.1">
    <property type="nucleotide sequence ID" value="NZ_BMGT01000003.1"/>
</dbReference>
<dbReference type="Gene3D" id="3.40.50.150">
    <property type="entry name" value="Vaccinia Virus protein VP39"/>
    <property type="match status" value="1"/>
</dbReference>
<dbReference type="InterPro" id="IPR057206">
    <property type="entry name" value="DUF7884"/>
</dbReference>
<dbReference type="SUPFAM" id="SSF53335">
    <property type="entry name" value="S-adenosyl-L-methionine-dependent methyltransferases"/>
    <property type="match status" value="1"/>
</dbReference>
<dbReference type="EMBL" id="BMGT01000003">
    <property type="protein sequence ID" value="GGG82383.1"/>
    <property type="molecule type" value="Genomic_DNA"/>
</dbReference>
<keyword evidence="4" id="KW-0949">S-adenosyl-L-methionine</keyword>
<evidence type="ECO:0000256" key="5">
    <source>
        <dbReference type="ARBA" id="ARBA00023098"/>
    </source>
</evidence>
<proteinExistence type="inferred from homology"/>
<reference evidence="7" key="1">
    <citation type="journal article" date="2014" name="Int. J. Syst. Evol. Microbiol.">
        <title>Complete genome sequence of Corynebacterium casei LMG S-19264T (=DSM 44701T), isolated from a smear-ripened cheese.</title>
        <authorList>
            <consortium name="US DOE Joint Genome Institute (JGI-PGF)"/>
            <person name="Walter F."/>
            <person name="Albersmeier A."/>
            <person name="Kalinowski J."/>
            <person name="Ruckert C."/>
        </authorList>
    </citation>
    <scope>NUCLEOTIDE SEQUENCE</scope>
    <source>
        <strain evidence="7">CGMCC 1.12997</strain>
    </source>
</reference>
<accession>A0A917HKI8</accession>
<evidence type="ECO:0000313" key="8">
    <source>
        <dbReference type="Proteomes" id="UP000647241"/>
    </source>
</evidence>
<name>A0A917HKI8_9BACT</name>
<dbReference type="PIRSF" id="PIRSF003085">
    <property type="entry name" value="CMAS"/>
    <property type="match status" value="1"/>
</dbReference>
<keyword evidence="8" id="KW-1185">Reference proteome</keyword>
<keyword evidence="3" id="KW-0808">Transferase</keyword>
<reference evidence="7" key="2">
    <citation type="submission" date="2020-09" db="EMBL/GenBank/DDBJ databases">
        <authorList>
            <person name="Sun Q."/>
            <person name="Zhou Y."/>
        </authorList>
    </citation>
    <scope>NUCLEOTIDE SEQUENCE</scope>
    <source>
        <strain evidence="7">CGMCC 1.12997</strain>
    </source>
</reference>
<keyword evidence="5" id="KW-0443">Lipid metabolism</keyword>
<keyword evidence="2" id="KW-0489">Methyltransferase</keyword>
<protein>
    <submittedName>
        <fullName evidence="7">Cyclopropane-fatty-acyl-phospholipid synthase</fullName>
    </submittedName>
</protein>
<dbReference type="CDD" id="cd02440">
    <property type="entry name" value="AdoMet_MTases"/>
    <property type="match status" value="1"/>
</dbReference>
<sequence>MTLGIGKSIIREQVMPTVTKADALSRKLYAGLTHELEAYHGPSFELRLWDDTGANYGAGNPRFTITVKSLDVLKSLLWDPNEISLGDAFVKGDLEVEGDIFAMFEFADFVFSRAHGVESPSYARRLVLSAGRAYHHLEYAVGDLFTHSLRRDREAISFHYDKPPEFFAPWLGPTMVYSCAYFCRNSETLEDAQRNKLDLICKKLRLRAGDRMLDIGCGWGSLILHAVKHYGVHATGITLSEQQFAFAQRRIAQEGLAADCEVRLCDYRQMDSAAPSFDKISSVGMFEHVGWQNLGTYFNTVKKLLRPGGTFLNHGIVSSLDEYKKHGPSFIRKYVFPDTALATLPIVTTQAEHAGFELRDVECLREHYERTLHGWVDRLERCKRELLNYVDPETYRIWRLYMAGSAEAFRKAKISVYQILLASPGNDDHLQPTTRADWLLQSTGGQLADAN</sequence>
<evidence type="ECO:0000256" key="2">
    <source>
        <dbReference type="ARBA" id="ARBA00022603"/>
    </source>
</evidence>
<evidence type="ECO:0000256" key="1">
    <source>
        <dbReference type="ARBA" id="ARBA00010815"/>
    </source>
</evidence>
<dbReference type="Pfam" id="PF25371">
    <property type="entry name" value="DUF7884"/>
    <property type="match status" value="1"/>
</dbReference>
<evidence type="ECO:0000259" key="6">
    <source>
        <dbReference type="Pfam" id="PF25371"/>
    </source>
</evidence>
<dbReference type="Pfam" id="PF02353">
    <property type="entry name" value="CMAS"/>
    <property type="match status" value="1"/>
</dbReference>